<feature type="non-terminal residue" evidence="1">
    <location>
        <position position="1"/>
    </location>
</feature>
<accession>X1P8C0</accession>
<proteinExistence type="predicted"/>
<gene>
    <name evidence="1" type="ORF">S06H3_42443</name>
</gene>
<dbReference type="EMBL" id="BARV01026241">
    <property type="protein sequence ID" value="GAI38706.1"/>
    <property type="molecule type" value="Genomic_DNA"/>
</dbReference>
<sequence length="55" mass="6033">KDRGTMILDQPILWQGQTELKMTIETNDPATTLGNIGGGEPAQYMRFDLLGLGLI</sequence>
<reference evidence="1" key="1">
    <citation type="journal article" date="2014" name="Front. Microbiol.">
        <title>High frequency of phylogenetically diverse reductive dehalogenase-homologous genes in deep subseafloor sedimentary metagenomes.</title>
        <authorList>
            <person name="Kawai M."/>
            <person name="Futagami T."/>
            <person name="Toyoda A."/>
            <person name="Takaki Y."/>
            <person name="Nishi S."/>
            <person name="Hori S."/>
            <person name="Arai W."/>
            <person name="Tsubouchi T."/>
            <person name="Morono Y."/>
            <person name="Uchiyama I."/>
            <person name="Ito T."/>
            <person name="Fujiyama A."/>
            <person name="Inagaki F."/>
            <person name="Takami H."/>
        </authorList>
    </citation>
    <scope>NUCLEOTIDE SEQUENCE</scope>
    <source>
        <strain evidence="1">Expedition CK06-06</strain>
    </source>
</reference>
<comment type="caution">
    <text evidence="1">The sequence shown here is derived from an EMBL/GenBank/DDBJ whole genome shotgun (WGS) entry which is preliminary data.</text>
</comment>
<evidence type="ECO:0000313" key="1">
    <source>
        <dbReference type="EMBL" id="GAI38706.1"/>
    </source>
</evidence>
<organism evidence="1">
    <name type="scientific">marine sediment metagenome</name>
    <dbReference type="NCBI Taxonomy" id="412755"/>
    <lineage>
        <taxon>unclassified sequences</taxon>
        <taxon>metagenomes</taxon>
        <taxon>ecological metagenomes</taxon>
    </lineage>
</organism>
<name>X1P8C0_9ZZZZ</name>
<protein>
    <submittedName>
        <fullName evidence="1">Uncharacterized protein</fullName>
    </submittedName>
</protein>
<dbReference type="AlphaFoldDB" id="X1P8C0"/>